<feature type="transmembrane region" description="Helical" evidence="10">
    <location>
        <begin position="251"/>
        <end position="275"/>
    </location>
</feature>
<evidence type="ECO:0000256" key="6">
    <source>
        <dbReference type="ARBA" id="ARBA00023139"/>
    </source>
</evidence>
<evidence type="ECO:0000256" key="3">
    <source>
        <dbReference type="ARBA" id="ARBA00022692"/>
    </source>
</evidence>
<accession>A0A0B7F3E4</accession>
<dbReference type="GO" id="GO:0016020">
    <property type="term" value="C:membrane"/>
    <property type="evidence" value="ECO:0007669"/>
    <property type="project" value="UniProtKB-SubCell"/>
</dbReference>
<evidence type="ECO:0000313" key="13">
    <source>
        <dbReference type="EMBL" id="CEL52045.1"/>
    </source>
</evidence>
<keyword evidence="4 10" id="KW-1133">Transmembrane helix</keyword>
<feature type="domain" description="Palmitoyltransferase DHHC" evidence="12">
    <location>
        <begin position="162"/>
        <end position="286"/>
    </location>
</feature>
<dbReference type="EC" id="2.3.1.225" evidence="10"/>
<evidence type="ECO:0000256" key="4">
    <source>
        <dbReference type="ARBA" id="ARBA00022989"/>
    </source>
</evidence>
<sequence>MPLVHFDEPPMIRHTRRPSSRSQKTTIPKAIRRIWYLVTTYGPAAVAVTFILSAMPSTILVVIAHHYKIERTVKMAIIHIFIACLLEFMALSSFIVCITRDPGPIPPLGSRDGDTERSALDAPPRSSGNDEELSLAEALAGPSINDAESSGDDSDIEVDDQGEKRWCRKCWAPKPERAHHCSYCKRCVLKMDHHCPWLANNCVGHRTYPSFIHFLICTTLIAAHAVSVSTSPIKWYFNNTIEVMDFTPLHALYLALGGAIFTICMGSFAGFHIYLVTTGQTTIEQLSPYMLLRYLPPSKNVDTRKSDDSDRSFESDVDLRSMLGTGPEDEARLDTDSSLISSARLEALPIYPPPGHAMPIASRESAFQLAEHTMSREQRRIVRSAAGKIRVYDIGWRRNWAELYAVQPERYFLDWLEIVWWGGRGTNGDGRSFSRNPTAGRMLERLRERLDETS</sequence>
<comment type="domain">
    <text evidence="10">The DHHC domain is required for palmitoyltransferase activity.</text>
</comment>
<dbReference type="Pfam" id="PF01529">
    <property type="entry name" value="DHHC"/>
    <property type="match status" value="1"/>
</dbReference>
<feature type="transmembrane region" description="Helical" evidence="10">
    <location>
        <begin position="211"/>
        <end position="230"/>
    </location>
</feature>
<keyword evidence="8 10" id="KW-0012">Acyltransferase</keyword>
<feature type="transmembrane region" description="Helical" evidence="10">
    <location>
        <begin position="76"/>
        <end position="96"/>
    </location>
</feature>
<evidence type="ECO:0000259" key="12">
    <source>
        <dbReference type="Pfam" id="PF01529"/>
    </source>
</evidence>
<comment type="subcellular location">
    <subcellularLocation>
        <location evidence="1">Membrane</location>
        <topology evidence="1">Multi-pass membrane protein</topology>
    </subcellularLocation>
</comment>
<keyword evidence="2 10" id="KW-0808">Transferase</keyword>
<dbReference type="Proteomes" id="UP000059188">
    <property type="component" value="Unassembled WGS sequence"/>
</dbReference>
<dbReference type="GO" id="GO:0019706">
    <property type="term" value="F:protein-cysteine S-palmitoyltransferase activity"/>
    <property type="evidence" value="ECO:0007669"/>
    <property type="project" value="UniProtKB-EC"/>
</dbReference>
<dbReference type="STRING" id="1108050.A0A0B7F3E4"/>
<dbReference type="PANTHER" id="PTHR12246">
    <property type="entry name" value="PALMITOYLTRANSFERASE ZDHHC16"/>
    <property type="match status" value="1"/>
</dbReference>
<comment type="catalytic activity">
    <reaction evidence="9 10">
        <text>L-cysteinyl-[protein] + hexadecanoyl-CoA = S-hexadecanoyl-L-cysteinyl-[protein] + CoA</text>
        <dbReference type="Rhea" id="RHEA:36683"/>
        <dbReference type="Rhea" id="RHEA-COMP:10131"/>
        <dbReference type="Rhea" id="RHEA-COMP:11032"/>
        <dbReference type="ChEBI" id="CHEBI:29950"/>
        <dbReference type="ChEBI" id="CHEBI:57287"/>
        <dbReference type="ChEBI" id="CHEBI:57379"/>
        <dbReference type="ChEBI" id="CHEBI:74151"/>
        <dbReference type="EC" id="2.3.1.225"/>
    </reaction>
</comment>
<feature type="transmembrane region" description="Helical" evidence="10">
    <location>
        <begin position="44"/>
        <end position="64"/>
    </location>
</feature>
<keyword evidence="7" id="KW-0449">Lipoprotein</keyword>
<protein>
    <recommendedName>
        <fullName evidence="10">Palmitoyltransferase</fullName>
        <ecNumber evidence="10">2.3.1.225</ecNumber>
    </recommendedName>
</protein>
<evidence type="ECO:0000256" key="10">
    <source>
        <dbReference type="RuleBase" id="RU079119"/>
    </source>
</evidence>
<keyword evidence="5 10" id="KW-0472">Membrane</keyword>
<keyword evidence="14" id="KW-1185">Reference proteome</keyword>
<dbReference type="EMBL" id="LN679100">
    <property type="protein sequence ID" value="CEL52045.1"/>
    <property type="molecule type" value="Genomic_DNA"/>
</dbReference>
<evidence type="ECO:0000256" key="11">
    <source>
        <dbReference type="SAM" id="MobiDB-lite"/>
    </source>
</evidence>
<evidence type="ECO:0000256" key="5">
    <source>
        <dbReference type="ARBA" id="ARBA00023136"/>
    </source>
</evidence>
<evidence type="ECO:0000313" key="14">
    <source>
        <dbReference type="Proteomes" id="UP000059188"/>
    </source>
</evidence>
<dbReference type="OrthoDB" id="9909019at2759"/>
<dbReference type="PROSITE" id="PS50216">
    <property type="entry name" value="DHHC"/>
    <property type="match status" value="1"/>
</dbReference>
<reference evidence="13 14" key="1">
    <citation type="submission" date="2014-11" db="EMBL/GenBank/DDBJ databases">
        <authorList>
            <person name="Wibberg Daniel"/>
        </authorList>
    </citation>
    <scope>NUCLEOTIDE SEQUENCE [LARGE SCALE GENOMIC DNA]</scope>
    <source>
        <strain evidence="13">Rhizoctonia solani AG1-IB 7/3/14</strain>
    </source>
</reference>
<dbReference type="InterPro" id="IPR039859">
    <property type="entry name" value="PFA4/ZDH16/20/ERF2-like"/>
</dbReference>
<evidence type="ECO:0000256" key="1">
    <source>
        <dbReference type="ARBA" id="ARBA00004141"/>
    </source>
</evidence>
<evidence type="ECO:0000256" key="8">
    <source>
        <dbReference type="ARBA" id="ARBA00023315"/>
    </source>
</evidence>
<proteinExistence type="inferred from homology"/>
<evidence type="ECO:0000256" key="7">
    <source>
        <dbReference type="ARBA" id="ARBA00023288"/>
    </source>
</evidence>
<dbReference type="AlphaFoldDB" id="A0A0B7F3E4"/>
<name>A0A0B7F3E4_THACB</name>
<dbReference type="InterPro" id="IPR001594">
    <property type="entry name" value="Palmitoyltrfase_DHHC"/>
</dbReference>
<evidence type="ECO:0000256" key="9">
    <source>
        <dbReference type="ARBA" id="ARBA00048048"/>
    </source>
</evidence>
<keyword evidence="6" id="KW-0564">Palmitate</keyword>
<evidence type="ECO:0000256" key="2">
    <source>
        <dbReference type="ARBA" id="ARBA00022679"/>
    </source>
</evidence>
<gene>
    <name evidence="13" type="ORF">RSOLAG1IB_00582</name>
</gene>
<keyword evidence="3 10" id="KW-0812">Transmembrane</keyword>
<organism evidence="13 14">
    <name type="scientific">Thanatephorus cucumeris (strain AG1-IB / isolate 7/3/14)</name>
    <name type="common">Lettuce bottom rot fungus</name>
    <name type="synonym">Rhizoctonia solani</name>
    <dbReference type="NCBI Taxonomy" id="1108050"/>
    <lineage>
        <taxon>Eukaryota</taxon>
        <taxon>Fungi</taxon>
        <taxon>Dikarya</taxon>
        <taxon>Basidiomycota</taxon>
        <taxon>Agaricomycotina</taxon>
        <taxon>Agaricomycetes</taxon>
        <taxon>Cantharellales</taxon>
        <taxon>Ceratobasidiaceae</taxon>
        <taxon>Rhizoctonia</taxon>
        <taxon>Rhizoctonia solani AG-1</taxon>
    </lineage>
</organism>
<comment type="similarity">
    <text evidence="10">Belongs to the DHHC palmitoyltransferase family.</text>
</comment>
<feature type="region of interest" description="Disordered" evidence="11">
    <location>
        <begin position="106"/>
        <end position="131"/>
    </location>
</feature>